<organism evidence="5 6">
    <name type="scientific">Frankia canadensis</name>
    <dbReference type="NCBI Taxonomy" id="1836972"/>
    <lineage>
        <taxon>Bacteria</taxon>
        <taxon>Bacillati</taxon>
        <taxon>Actinomycetota</taxon>
        <taxon>Actinomycetes</taxon>
        <taxon>Frankiales</taxon>
        <taxon>Frankiaceae</taxon>
        <taxon>Frankia</taxon>
    </lineage>
</organism>
<feature type="signal peptide" evidence="3">
    <location>
        <begin position="1"/>
        <end position="24"/>
    </location>
</feature>
<evidence type="ECO:0000313" key="6">
    <source>
        <dbReference type="Proteomes" id="UP000234331"/>
    </source>
</evidence>
<comment type="similarity">
    <text evidence="1">Belongs to the leucine-binding protein family.</text>
</comment>
<feature type="chain" id="PRO_5039258103" evidence="3">
    <location>
        <begin position="25"/>
        <end position="424"/>
    </location>
</feature>
<evidence type="ECO:0000256" key="1">
    <source>
        <dbReference type="ARBA" id="ARBA00010062"/>
    </source>
</evidence>
<accession>A0A2I2KMC8</accession>
<reference evidence="5 6" key="1">
    <citation type="submission" date="2017-06" db="EMBL/GenBank/DDBJ databases">
        <authorList>
            <person name="Kim H.J."/>
            <person name="Triplett B.A."/>
        </authorList>
    </citation>
    <scope>NUCLEOTIDE SEQUENCE [LARGE SCALE GENOMIC DNA]</scope>
    <source>
        <strain evidence="5">FRACA_ARgP5</strain>
    </source>
</reference>
<evidence type="ECO:0000256" key="3">
    <source>
        <dbReference type="SAM" id="SignalP"/>
    </source>
</evidence>
<dbReference type="Gene3D" id="3.40.50.2300">
    <property type="match status" value="2"/>
</dbReference>
<dbReference type="InterPro" id="IPR028082">
    <property type="entry name" value="Peripla_BP_I"/>
</dbReference>
<gene>
    <name evidence="5" type="ORF">FRACA_1570002</name>
</gene>
<dbReference type="PANTHER" id="PTHR30483:SF38">
    <property type="entry name" value="BLR7848 PROTEIN"/>
    <property type="match status" value="1"/>
</dbReference>
<evidence type="ECO:0000313" key="5">
    <source>
        <dbReference type="EMBL" id="SNQ46809.1"/>
    </source>
</evidence>
<keyword evidence="2 3" id="KW-0732">Signal</keyword>
<dbReference type="SUPFAM" id="SSF53822">
    <property type="entry name" value="Periplasmic binding protein-like I"/>
    <property type="match status" value="1"/>
</dbReference>
<dbReference type="InterPro" id="IPR051010">
    <property type="entry name" value="BCAA_transport"/>
</dbReference>
<dbReference type="PANTHER" id="PTHR30483">
    <property type="entry name" value="LEUCINE-SPECIFIC-BINDING PROTEIN"/>
    <property type="match status" value="1"/>
</dbReference>
<dbReference type="EMBL" id="FZMO01000065">
    <property type="protein sequence ID" value="SNQ46809.1"/>
    <property type="molecule type" value="Genomic_DNA"/>
</dbReference>
<dbReference type="InterPro" id="IPR028081">
    <property type="entry name" value="Leu-bd"/>
</dbReference>
<sequence>MFKTRTMRGTAMVAAAAALAVAVAACGSDGKGNDDATGKATQAKAALTKSEIRLGLLAATTGATSSADVPAVGVANAWADWVNVNGGINGHPVTIVVKDTKGDIATGTAAAKAFLDDPSILSITSASSNTEPAIATTLKGKDIAVVGAYGYQPTIWGAQENVFPLTAPAVPNILAQFASAKANGAKNWAVASCVETAACKQASVFYGPASKLFDVKVVGSYDVAVSAPSYTAECLKMINTKTDFLQLSFPPAAAARLIDDCDSQGYKGLYGASGGAVTKALLDVDGVRLSGGVQGFPWWSTAKPVTDYRQAVETYSKGADPQTAASTSTWAALQTIRAALAHVGDKPARADVFTGLYGLKNFDLGGLLAQPVTFTKGKIPAGIDCLWLYKYENGKFTTTPLAGTKSGNSVTSGDLQSTCLKLQA</sequence>
<evidence type="ECO:0000256" key="2">
    <source>
        <dbReference type="ARBA" id="ARBA00022729"/>
    </source>
</evidence>
<dbReference type="Proteomes" id="UP000234331">
    <property type="component" value="Unassembled WGS sequence"/>
</dbReference>
<protein>
    <submittedName>
        <fullName evidence="5">Putative Branched-chain amino acid ABC transporter periplasmic protein</fullName>
    </submittedName>
</protein>
<feature type="domain" description="Leucine-binding protein" evidence="4">
    <location>
        <begin position="51"/>
        <end position="394"/>
    </location>
</feature>
<dbReference type="PROSITE" id="PS51257">
    <property type="entry name" value="PROKAR_LIPOPROTEIN"/>
    <property type="match status" value="1"/>
</dbReference>
<keyword evidence="6" id="KW-1185">Reference proteome</keyword>
<name>A0A2I2KMC8_9ACTN</name>
<dbReference type="Pfam" id="PF13458">
    <property type="entry name" value="Peripla_BP_6"/>
    <property type="match status" value="1"/>
</dbReference>
<evidence type="ECO:0000259" key="4">
    <source>
        <dbReference type="Pfam" id="PF13458"/>
    </source>
</evidence>
<dbReference type="AlphaFoldDB" id="A0A2I2KMC8"/>
<proteinExistence type="inferred from homology"/>